<dbReference type="InterPro" id="IPR035642">
    <property type="entry name" value="MraZ_N"/>
</dbReference>
<dbReference type="InterPro" id="IPR007159">
    <property type="entry name" value="SpoVT-AbrB_dom"/>
</dbReference>
<keyword evidence="3" id="KW-0677">Repeat</keyword>
<evidence type="ECO:0000259" key="8">
    <source>
        <dbReference type="PROSITE" id="PS51740"/>
    </source>
</evidence>
<dbReference type="Gene3D" id="3.40.1550.20">
    <property type="entry name" value="Transcriptional regulator MraZ domain"/>
    <property type="match status" value="1"/>
</dbReference>
<protein>
    <recommendedName>
        <fullName evidence="1 7">Transcriptional regulator MraZ</fullName>
    </recommendedName>
</protein>
<comment type="subcellular location">
    <subcellularLocation>
        <location evidence="7">Cytoplasm</location>
        <location evidence="7">Nucleoid</location>
    </subcellularLocation>
</comment>
<evidence type="ECO:0000256" key="2">
    <source>
        <dbReference type="ARBA" id="ARBA00022490"/>
    </source>
</evidence>
<comment type="similarity">
    <text evidence="7">Belongs to the MraZ family.</text>
</comment>
<comment type="subunit">
    <text evidence="7">Forms oligomers.</text>
</comment>
<dbReference type="PROSITE" id="PS51740">
    <property type="entry name" value="SPOVT_ABRB"/>
    <property type="match status" value="1"/>
</dbReference>
<accession>A0A1F7GEF1</accession>
<gene>
    <name evidence="7" type="primary">mraZ</name>
    <name evidence="9" type="ORF">A2774_03980</name>
</gene>
<evidence type="ECO:0000256" key="5">
    <source>
        <dbReference type="ARBA" id="ARBA00023125"/>
    </source>
</evidence>
<evidence type="ECO:0000256" key="1">
    <source>
        <dbReference type="ARBA" id="ARBA00013860"/>
    </source>
</evidence>
<dbReference type="CDD" id="cd16320">
    <property type="entry name" value="MraZ_N"/>
    <property type="match status" value="1"/>
</dbReference>
<dbReference type="AlphaFoldDB" id="A0A1F7GEF1"/>
<dbReference type="PANTHER" id="PTHR34701:SF1">
    <property type="entry name" value="TRANSCRIPTIONAL REGULATOR MRAZ"/>
    <property type="match status" value="1"/>
</dbReference>
<dbReference type="GO" id="GO:0000976">
    <property type="term" value="F:transcription cis-regulatory region binding"/>
    <property type="evidence" value="ECO:0007669"/>
    <property type="project" value="TreeGrafter"/>
</dbReference>
<dbReference type="Pfam" id="PF02381">
    <property type="entry name" value="MraZ"/>
    <property type="match status" value="2"/>
</dbReference>
<evidence type="ECO:0000256" key="6">
    <source>
        <dbReference type="ARBA" id="ARBA00023163"/>
    </source>
</evidence>
<evidence type="ECO:0000256" key="3">
    <source>
        <dbReference type="ARBA" id="ARBA00022737"/>
    </source>
</evidence>
<name>A0A1F7GEF1_9BACT</name>
<dbReference type="InterPro" id="IPR003444">
    <property type="entry name" value="MraZ"/>
</dbReference>
<dbReference type="InterPro" id="IPR020603">
    <property type="entry name" value="MraZ_dom"/>
</dbReference>
<dbReference type="GO" id="GO:0005737">
    <property type="term" value="C:cytoplasm"/>
    <property type="evidence" value="ECO:0007669"/>
    <property type="project" value="UniProtKB-UniRule"/>
</dbReference>
<dbReference type="Proteomes" id="UP000177208">
    <property type="component" value="Unassembled WGS sequence"/>
</dbReference>
<evidence type="ECO:0000313" key="10">
    <source>
        <dbReference type="Proteomes" id="UP000177208"/>
    </source>
</evidence>
<dbReference type="InterPro" id="IPR038619">
    <property type="entry name" value="MraZ_sf"/>
</dbReference>
<comment type="caution">
    <text evidence="9">The sequence shown here is derived from an EMBL/GenBank/DDBJ whole genome shotgun (WGS) entry which is preliminary data.</text>
</comment>
<dbReference type="InterPro" id="IPR035644">
    <property type="entry name" value="MraZ_C"/>
</dbReference>
<feature type="domain" description="SpoVT-AbrB" evidence="8">
    <location>
        <begin position="80"/>
        <end position="123"/>
    </location>
</feature>
<dbReference type="SUPFAM" id="SSF89447">
    <property type="entry name" value="AbrB/MazE/MraZ-like"/>
    <property type="match status" value="1"/>
</dbReference>
<dbReference type="EMBL" id="MFZG01000009">
    <property type="protein sequence ID" value="OGK17331.1"/>
    <property type="molecule type" value="Genomic_DNA"/>
</dbReference>
<keyword evidence="5 7" id="KW-0238">DNA-binding</keyword>
<reference evidence="9 10" key="1">
    <citation type="journal article" date="2016" name="Nat. Commun.">
        <title>Thousands of microbial genomes shed light on interconnected biogeochemical processes in an aquifer system.</title>
        <authorList>
            <person name="Anantharaman K."/>
            <person name="Brown C.T."/>
            <person name="Hug L.A."/>
            <person name="Sharon I."/>
            <person name="Castelle C.J."/>
            <person name="Probst A.J."/>
            <person name="Thomas B.C."/>
            <person name="Singh A."/>
            <person name="Wilkins M.J."/>
            <person name="Karaoz U."/>
            <person name="Brodie E.L."/>
            <person name="Williams K.H."/>
            <person name="Hubbard S.S."/>
            <person name="Banfield J.F."/>
        </authorList>
    </citation>
    <scope>NUCLEOTIDE SEQUENCE [LARGE SCALE GENOMIC DNA]</scope>
</reference>
<proteinExistence type="inferred from homology"/>
<evidence type="ECO:0000256" key="7">
    <source>
        <dbReference type="HAMAP-Rule" id="MF_01008"/>
    </source>
</evidence>
<evidence type="ECO:0000313" key="9">
    <source>
        <dbReference type="EMBL" id="OGK17331.1"/>
    </source>
</evidence>
<dbReference type="InterPro" id="IPR037914">
    <property type="entry name" value="SpoVT-AbrB_sf"/>
</dbReference>
<keyword evidence="6 7" id="KW-0804">Transcription</keyword>
<organism evidence="9 10">
    <name type="scientific">Candidatus Roizmanbacteria bacterium RIFCSPHIGHO2_01_FULL_39_12c</name>
    <dbReference type="NCBI Taxonomy" id="1802031"/>
    <lineage>
        <taxon>Bacteria</taxon>
        <taxon>Candidatus Roizmaniibacteriota</taxon>
    </lineage>
</organism>
<keyword evidence="4 7" id="KW-0805">Transcription regulation</keyword>
<dbReference type="HAMAP" id="MF_01008">
    <property type="entry name" value="MraZ"/>
    <property type="match status" value="1"/>
</dbReference>
<evidence type="ECO:0000256" key="4">
    <source>
        <dbReference type="ARBA" id="ARBA00023015"/>
    </source>
</evidence>
<dbReference type="GO" id="GO:2000143">
    <property type="term" value="P:negative regulation of DNA-templated transcription initiation"/>
    <property type="evidence" value="ECO:0007669"/>
    <property type="project" value="TreeGrafter"/>
</dbReference>
<sequence length="140" mass="16156">MVFFVGEYQVNFSGQGRIIIPKKIREALGTGKTFTLTKGFTSCLSGFRNDDWKKAANELIGQSTLDNRKEETKRHLFSSSAIMEIDNQRRFVIPKPLLDYAELRNRATIIGVGDHFEIWEPQKWQGYLQKIEKNESLKSL</sequence>
<keyword evidence="2 7" id="KW-0963">Cytoplasm</keyword>
<dbReference type="PANTHER" id="PTHR34701">
    <property type="entry name" value="TRANSCRIPTIONAL REGULATOR MRAZ"/>
    <property type="match status" value="1"/>
</dbReference>
<dbReference type="GO" id="GO:0003700">
    <property type="term" value="F:DNA-binding transcription factor activity"/>
    <property type="evidence" value="ECO:0007669"/>
    <property type="project" value="UniProtKB-UniRule"/>
</dbReference>
<dbReference type="GO" id="GO:0009295">
    <property type="term" value="C:nucleoid"/>
    <property type="evidence" value="ECO:0007669"/>
    <property type="project" value="UniProtKB-SubCell"/>
</dbReference>
<dbReference type="CDD" id="cd16321">
    <property type="entry name" value="MraZ_C"/>
    <property type="match status" value="1"/>
</dbReference>